<dbReference type="Proteomes" id="UP000792457">
    <property type="component" value="Unassembled WGS sequence"/>
</dbReference>
<feature type="compositionally biased region" description="Low complexity" evidence="1">
    <location>
        <begin position="52"/>
        <end position="64"/>
    </location>
</feature>
<feature type="non-terminal residue" evidence="2">
    <location>
        <position position="1"/>
    </location>
</feature>
<evidence type="ECO:0000256" key="1">
    <source>
        <dbReference type="SAM" id="MobiDB-lite"/>
    </source>
</evidence>
<reference evidence="2" key="2">
    <citation type="submission" date="2017-10" db="EMBL/GenBank/DDBJ databases">
        <title>Ladona fulva Genome sequencing and assembly.</title>
        <authorList>
            <person name="Murali S."/>
            <person name="Richards S."/>
            <person name="Bandaranaike D."/>
            <person name="Bellair M."/>
            <person name="Blankenburg K."/>
            <person name="Chao H."/>
            <person name="Dinh H."/>
            <person name="Doddapaneni H."/>
            <person name="Dugan-Rocha S."/>
            <person name="Elkadiri S."/>
            <person name="Gnanaolivu R."/>
            <person name="Hernandez B."/>
            <person name="Skinner E."/>
            <person name="Javaid M."/>
            <person name="Lee S."/>
            <person name="Li M."/>
            <person name="Ming W."/>
            <person name="Munidasa M."/>
            <person name="Muniz J."/>
            <person name="Nguyen L."/>
            <person name="Hughes D."/>
            <person name="Osuji N."/>
            <person name="Pu L.-L."/>
            <person name="Puazo M."/>
            <person name="Qu C."/>
            <person name="Quiroz J."/>
            <person name="Raj R."/>
            <person name="Weissenberger G."/>
            <person name="Xin Y."/>
            <person name="Zou X."/>
            <person name="Han Y."/>
            <person name="Worley K."/>
            <person name="Muzny D."/>
            <person name="Gibbs R."/>
        </authorList>
    </citation>
    <scope>NUCLEOTIDE SEQUENCE</scope>
    <source>
        <strain evidence="2">Sampled in the wild</strain>
    </source>
</reference>
<dbReference type="AlphaFoldDB" id="A0A8K0NWP1"/>
<gene>
    <name evidence="2" type="ORF">J437_LFUL006454</name>
</gene>
<dbReference type="EMBL" id="KZ308210">
    <property type="protein sequence ID" value="KAG8224736.1"/>
    <property type="molecule type" value="Genomic_DNA"/>
</dbReference>
<evidence type="ECO:0000313" key="2">
    <source>
        <dbReference type="EMBL" id="KAG8224736.1"/>
    </source>
</evidence>
<protein>
    <submittedName>
        <fullName evidence="2">Uncharacterized protein</fullName>
    </submittedName>
</protein>
<dbReference type="OrthoDB" id="6433810at2759"/>
<reference evidence="2" key="1">
    <citation type="submission" date="2013-04" db="EMBL/GenBank/DDBJ databases">
        <authorList>
            <person name="Qu J."/>
            <person name="Murali S.C."/>
            <person name="Bandaranaike D."/>
            <person name="Bellair M."/>
            <person name="Blankenburg K."/>
            <person name="Chao H."/>
            <person name="Dinh H."/>
            <person name="Doddapaneni H."/>
            <person name="Downs B."/>
            <person name="Dugan-Rocha S."/>
            <person name="Elkadiri S."/>
            <person name="Gnanaolivu R.D."/>
            <person name="Hernandez B."/>
            <person name="Javaid M."/>
            <person name="Jayaseelan J.C."/>
            <person name="Lee S."/>
            <person name="Li M."/>
            <person name="Ming W."/>
            <person name="Munidasa M."/>
            <person name="Muniz J."/>
            <person name="Nguyen L."/>
            <person name="Ongeri F."/>
            <person name="Osuji N."/>
            <person name="Pu L.-L."/>
            <person name="Puazo M."/>
            <person name="Qu C."/>
            <person name="Quiroz J."/>
            <person name="Raj R."/>
            <person name="Weissenberger G."/>
            <person name="Xin Y."/>
            <person name="Zou X."/>
            <person name="Han Y."/>
            <person name="Richards S."/>
            <person name="Worley K."/>
            <person name="Muzny D."/>
            <person name="Gibbs R."/>
        </authorList>
    </citation>
    <scope>NUCLEOTIDE SEQUENCE</scope>
    <source>
        <strain evidence="2">Sampled in the wild</strain>
    </source>
</reference>
<comment type="caution">
    <text evidence="2">The sequence shown here is derived from an EMBL/GenBank/DDBJ whole genome shotgun (WGS) entry which is preliminary data.</text>
</comment>
<feature type="region of interest" description="Disordered" evidence="1">
    <location>
        <begin position="38"/>
        <end position="65"/>
    </location>
</feature>
<evidence type="ECO:0000313" key="3">
    <source>
        <dbReference type="Proteomes" id="UP000792457"/>
    </source>
</evidence>
<keyword evidence="3" id="KW-1185">Reference proteome</keyword>
<sequence>MFYFSTPRNGFLSGLDSRFTPFKSGGAFPGLAPIPTTATRGSATPPTPPPMHHTAASASAASAKEAADRGGPQYNLYSASATFPATSAASLAAFHHPLIDMSSTQALISMVRSASAQSASQLETYLKGAAGALKRPAPTAADPTASTSSAVAAAAAAASSSSPLDLSSSSGASSASSLSSNSSTSAA</sequence>
<name>A0A8K0NWP1_LADFU</name>
<proteinExistence type="predicted"/>
<feature type="region of interest" description="Disordered" evidence="1">
    <location>
        <begin position="161"/>
        <end position="187"/>
    </location>
</feature>
<organism evidence="2 3">
    <name type="scientific">Ladona fulva</name>
    <name type="common">Scarce chaser dragonfly</name>
    <name type="synonym">Libellula fulva</name>
    <dbReference type="NCBI Taxonomy" id="123851"/>
    <lineage>
        <taxon>Eukaryota</taxon>
        <taxon>Metazoa</taxon>
        <taxon>Ecdysozoa</taxon>
        <taxon>Arthropoda</taxon>
        <taxon>Hexapoda</taxon>
        <taxon>Insecta</taxon>
        <taxon>Pterygota</taxon>
        <taxon>Palaeoptera</taxon>
        <taxon>Odonata</taxon>
        <taxon>Epiprocta</taxon>
        <taxon>Anisoptera</taxon>
        <taxon>Libelluloidea</taxon>
        <taxon>Libellulidae</taxon>
        <taxon>Ladona</taxon>
    </lineage>
</organism>
<accession>A0A8K0NWP1</accession>